<dbReference type="OrthoDB" id="6509975at2759"/>
<dbReference type="InterPro" id="IPR000560">
    <property type="entry name" value="His_Pase_clade-2"/>
</dbReference>
<dbReference type="Pfam" id="PF00328">
    <property type="entry name" value="His_Phos_2"/>
    <property type="match status" value="1"/>
</dbReference>
<dbReference type="eggNOG" id="KOG1014">
    <property type="taxonomic scope" value="Eukaryota"/>
</dbReference>
<dbReference type="CDD" id="cd07061">
    <property type="entry name" value="HP_HAP_like"/>
    <property type="match status" value="1"/>
</dbReference>
<dbReference type="RefSeq" id="XP_012193394.1">
    <property type="nucleotide sequence ID" value="XM_012338004.1"/>
</dbReference>
<name>R9PEZ0_PSEHS</name>
<dbReference type="PANTHER" id="PTHR20963">
    <property type="entry name" value="MULTIPLE INOSITOL POLYPHOSPHATE PHOSPHATASE-RELATED"/>
    <property type="match status" value="1"/>
</dbReference>
<protein>
    <recommendedName>
        <fullName evidence="6">3-phytase A</fullName>
    </recommendedName>
</protein>
<dbReference type="InterPro" id="IPR029033">
    <property type="entry name" value="His_PPase_superfam"/>
</dbReference>
<evidence type="ECO:0000256" key="2">
    <source>
        <dbReference type="SAM" id="MobiDB-lite"/>
    </source>
</evidence>
<keyword evidence="3" id="KW-0732">Signal</keyword>
<dbReference type="STRING" id="1305764.R9PEZ0"/>
<dbReference type="Gene3D" id="3.40.50.1240">
    <property type="entry name" value="Phosphoglycerate mutase-like"/>
    <property type="match status" value="1"/>
</dbReference>
<feature type="signal peptide" evidence="3">
    <location>
        <begin position="1"/>
        <end position="22"/>
    </location>
</feature>
<evidence type="ECO:0000256" key="1">
    <source>
        <dbReference type="ARBA" id="ARBA00022801"/>
    </source>
</evidence>
<dbReference type="PANTHER" id="PTHR20963:SF42">
    <property type="entry name" value="PHOSPHOGLYCERATE MUTASE-LIKE PROTEIN"/>
    <property type="match status" value="1"/>
</dbReference>
<feature type="region of interest" description="Disordered" evidence="2">
    <location>
        <begin position="28"/>
        <end position="48"/>
    </location>
</feature>
<dbReference type="InterPro" id="IPR036291">
    <property type="entry name" value="NAD(P)-bd_dom_sf"/>
</dbReference>
<reference evidence="5" key="1">
    <citation type="journal article" date="2013" name="Genome Announc.">
        <title>Draft genome sequence of the basidiomycetous yeast-like fungus Pseudozyma hubeiensis SY62, which produces an abundant amount of the biosurfactant mannosylerythritol lipids.</title>
        <authorList>
            <person name="Konishi M."/>
            <person name="Hatada Y."/>
            <person name="Horiuchi J."/>
        </authorList>
    </citation>
    <scope>NUCLEOTIDE SEQUENCE [LARGE SCALE GENOMIC DNA]</scope>
    <source>
        <strain evidence="5">SY62</strain>
    </source>
</reference>
<evidence type="ECO:0000313" key="5">
    <source>
        <dbReference type="Proteomes" id="UP000014071"/>
    </source>
</evidence>
<dbReference type="PROSITE" id="PS00616">
    <property type="entry name" value="HIS_ACID_PHOSPHAT_1"/>
    <property type="match status" value="1"/>
</dbReference>
<dbReference type="SUPFAM" id="SSF53254">
    <property type="entry name" value="Phosphoglycerate mutase-like"/>
    <property type="match status" value="1"/>
</dbReference>
<dbReference type="SUPFAM" id="SSF51735">
    <property type="entry name" value="NAD(P)-binding Rossmann-fold domains"/>
    <property type="match status" value="1"/>
</dbReference>
<organism evidence="4 5">
    <name type="scientific">Pseudozyma hubeiensis (strain SY62)</name>
    <name type="common">Yeast</name>
    <dbReference type="NCBI Taxonomy" id="1305764"/>
    <lineage>
        <taxon>Eukaryota</taxon>
        <taxon>Fungi</taxon>
        <taxon>Dikarya</taxon>
        <taxon>Basidiomycota</taxon>
        <taxon>Ustilaginomycotina</taxon>
        <taxon>Ustilaginomycetes</taxon>
        <taxon>Ustilaginales</taxon>
        <taxon>Ustilaginaceae</taxon>
        <taxon>Pseudozyma</taxon>
    </lineage>
</organism>
<dbReference type="EMBL" id="DF238833">
    <property type="protein sequence ID" value="GAC99807.1"/>
    <property type="molecule type" value="Genomic_DNA"/>
</dbReference>
<evidence type="ECO:0000313" key="4">
    <source>
        <dbReference type="EMBL" id="GAC99807.1"/>
    </source>
</evidence>
<keyword evidence="1" id="KW-0378">Hydrolase</keyword>
<dbReference type="InterPro" id="IPR002347">
    <property type="entry name" value="SDR_fam"/>
</dbReference>
<dbReference type="eggNOG" id="KOG1382">
    <property type="taxonomic scope" value="Eukaryota"/>
</dbReference>
<dbReference type="GO" id="GO:0003993">
    <property type="term" value="F:acid phosphatase activity"/>
    <property type="evidence" value="ECO:0007669"/>
    <property type="project" value="TreeGrafter"/>
</dbReference>
<evidence type="ECO:0008006" key="6">
    <source>
        <dbReference type="Google" id="ProtNLM"/>
    </source>
</evidence>
<dbReference type="Pfam" id="PF00106">
    <property type="entry name" value="adh_short"/>
    <property type="match status" value="1"/>
</dbReference>
<dbReference type="Gene3D" id="3.40.50.720">
    <property type="entry name" value="NAD(P)-binding Rossmann-like Domain"/>
    <property type="match status" value="1"/>
</dbReference>
<accession>R9PEZ0</accession>
<evidence type="ECO:0000256" key="3">
    <source>
        <dbReference type="SAM" id="SignalP"/>
    </source>
</evidence>
<dbReference type="InterPro" id="IPR033379">
    <property type="entry name" value="Acid_Pase_AS"/>
</dbReference>
<gene>
    <name evidence="4" type="ORF">PHSY_007410</name>
</gene>
<feature type="chain" id="PRO_5004487796" description="3-phytase A" evidence="3">
    <location>
        <begin position="23"/>
        <end position="957"/>
    </location>
</feature>
<sequence length="957" mass="105724">MQIVANILALQALVATAVSAAALLPRDSTATNTSSDAPTSISPENPFPTNVGYAGKTKYGTSPFLAVTDRIPGELKDASIETRWKPLYAREDCTYNIFQHLGNESPYFSSPIFADFQQEHARLSDKCTVKQVHILHRHGARYPTSSTTEGAPYFGAVIANVSKLNHPDSNFSASGPLSFLNTWKYELGAEVLNPVGTQQLFDSGVHHFYQYGRLYNASNEKHKPVIRTTSQQRILDSARYWTLGFFGWDAPTKINLEIILEGGDGLGTPGAFNNTLASYDTCNNSDTITVGDTYLRPVWDAIYLPAPRDRLQQYVSGLELTNEMVYGMQSLCAYETVALGYSNFCGLFTKEEWNGFEYDLDLQFSGDYGIMSPNGKAQGIGWVNEFLDRLTNTTWNPATITTENSTLDSNPTYFPLDQTIYVDFSHDDILLSVLTALNYTQVVGEFLDPANPDPNRTFVLSHITPFAARIVFEVIECDDKPGKRFIRTKLNEAVIPYSGAEGCPAGKSLCPMEDFVKFQQTNAYKDANFNKACFGTNGTDFVVTGPVRNASRDDRNTLCDCRQLRMWRSIVTSKIASQSFSTYTGRSASHLRRAAIAQPCPPRTPTYLAAATMTTKSSATKDDNSSPRRNRTDLLQPEFAPHAPVAPLGQDLLHGPSLQDHIVVILGVGPGLGISIAQVFAERGYTTAILSRSKARLEQWAESLHQTAFAFRKQHDIPTASKDEKLSAAFACDALDNDSITTAIQQICDFWPGKKLGTACYNASIRKRGPFLEQRLDQIKDGVQGSILGGFTFAQASLRMMETHAEGGNLIVTESGLRAMCQSIAREYGPKNVHVSHVIIDGLIESDTALEYLGMPKGSRFPDGAVSTLIASLHGHRPRERRTDISMLNHRRTVRLYCHLKWQRRGSFSLNSILLLGPSRWTCDLPESTGSGSANIQIDSQRIHERSTNTGRLNVKC</sequence>
<dbReference type="GeneID" id="24112673"/>
<proteinExistence type="predicted"/>
<keyword evidence="5" id="KW-1185">Reference proteome</keyword>
<feature type="compositionally biased region" description="Polar residues" evidence="2">
    <location>
        <begin position="28"/>
        <end position="43"/>
    </location>
</feature>
<dbReference type="HOGENOM" id="CLU_308380_0_0_1"/>
<dbReference type="AlphaFoldDB" id="R9PEZ0"/>
<dbReference type="Proteomes" id="UP000014071">
    <property type="component" value="Unassembled WGS sequence"/>
</dbReference>